<keyword evidence="4" id="KW-1185">Reference proteome</keyword>
<keyword evidence="2" id="KW-0472">Membrane</keyword>
<reference evidence="4" key="2">
    <citation type="submission" date="2010-04" db="EMBL/GenBank/DDBJ databases">
        <authorList>
            <person name="Buell R."/>
            <person name="Hamilton J."/>
            <person name="Hostetler J."/>
        </authorList>
    </citation>
    <scope>NUCLEOTIDE SEQUENCE [LARGE SCALE GENOMIC DNA]</scope>
    <source>
        <strain evidence="4">DAOM:BR144</strain>
    </source>
</reference>
<name>K3XCF8_GLOUD</name>
<organism evidence="3 4">
    <name type="scientific">Globisporangium ultimum (strain ATCC 200006 / CBS 805.95 / DAOM BR144)</name>
    <name type="common">Pythium ultimum</name>
    <dbReference type="NCBI Taxonomy" id="431595"/>
    <lineage>
        <taxon>Eukaryota</taxon>
        <taxon>Sar</taxon>
        <taxon>Stramenopiles</taxon>
        <taxon>Oomycota</taxon>
        <taxon>Peronosporomycetes</taxon>
        <taxon>Pythiales</taxon>
        <taxon>Pythiaceae</taxon>
        <taxon>Globisporangium</taxon>
    </lineage>
</organism>
<dbReference type="eggNOG" id="ENOG502SNEY">
    <property type="taxonomic scope" value="Eukaryota"/>
</dbReference>
<dbReference type="Proteomes" id="UP000019132">
    <property type="component" value="Unassembled WGS sequence"/>
</dbReference>
<dbReference type="PANTHER" id="PTHR35895:SF1">
    <property type="entry name" value="LIPID-BINDING SERUM GLYCOPROTEIN C-TERMINAL DOMAIN-CONTAINING PROTEIN"/>
    <property type="match status" value="1"/>
</dbReference>
<evidence type="ECO:0000313" key="4">
    <source>
        <dbReference type="Proteomes" id="UP000019132"/>
    </source>
</evidence>
<dbReference type="AlphaFoldDB" id="K3XCF8"/>
<proteinExistence type="predicted"/>
<evidence type="ECO:0000256" key="2">
    <source>
        <dbReference type="SAM" id="Phobius"/>
    </source>
</evidence>
<evidence type="ECO:0000256" key="1">
    <source>
        <dbReference type="SAM" id="MobiDB-lite"/>
    </source>
</evidence>
<sequence length="379" mass="41332">MTEPYSGEVQTPTNPYHRDTDLKSVTVADNDVEKEFKGTAESPKKTKKFFWWRLTKGRWIAAVVGSVVVVIGVILLILWFAVVGAIFQHNANKVHVALNYLDIVGVEKGADARNIDVVLSLRLKHHISFHAKTDATKVQLVYEGEKFAALDLPALDLKTGKQEYDLLITGNTEVTNLDAFAKLGKLLVTDKTLSLDVSAKLTAHALGLTKGGLKFERTLDVNGLNNFKDPLPVIDILTVEGCDTSTVKIGINASAYNVAQVGLNGVGALNLSLYYNNEYLGYAMSAMPELGVPRGYSHQLFDIVVALTASTTTAVSTLIKQIALGTVEFHLTGDNEYITEVGYLKAPLEMLDISISYKNQLKGLVFDPKCSLTTLVSLL</sequence>
<dbReference type="InterPro" id="IPR022185">
    <property type="entry name" value="DUF3712"/>
</dbReference>
<keyword evidence="2" id="KW-0812">Transmembrane</keyword>
<dbReference type="HOGENOM" id="CLU_062736_0_0_1"/>
<dbReference type="OMA" id="PAVIQHY"/>
<dbReference type="GO" id="GO:0016020">
    <property type="term" value="C:membrane"/>
    <property type="evidence" value="ECO:0007669"/>
    <property type="project" value="TreeGrafter"/>
</dbReference>
<dbReference type="STRING" id="431595.K3XCF8"/>
<accession>K3XCF8</accession>
<keyword evidence="2" id="KW-1133">Transmembrane helix</keyword>
<dbReference type="EMBL" id="ADOS01001321">
    <property type="status" value="NOT_ANNOTATED_CDS"/>
    <property type="molecule type" value="Genomic_DNA"/>
</dbReference>
<dbReference type="InParanoid" id="K3XCF8"/>
<dbReference type="PANTHER" id="PTHR35895">
    <property type="entry name" value="CHROMOSOME 16, WHOLE GENOME SHOTGUN SEQUENCE"/>
    <property type="match status" value="1"/>
</dbReference>
<dbReference type="InterPro" id="IPR046368">
    <property type="entry name" value="Tag1"/>
</dbReference>
<protein>
    <submittedName>
        <fullName evidence="3">Uncharacterized protein</fullName>
    </submittedName>
</protein>
<dbReference type="Pfam" id="PF12505">
    <property type="entry name" value="DUF3712"/>
    <property type="match status" value="1"/>
</dbReference>
<reference evidence="4" key="1">
    <citation type="journal article" date="2010" name="Genome Biol.">
        <title>Genome sequence of the necrotrophic plant pathogen Pythium ultimum reveals original pathogenicity mechanisms and effector repertoire.</title>
        <authorList>
            <person name="Levesque C.A."/>
            <person name="Brouwer H."/>
            <person name="Cano L."/>
            <person name="Hamilton J.P."/>
            <person name="Holt C."/>
            <person name="Huitema E."/>
            <person name="Raffaele S."/>
            <person name="Robideau G.P."/>
            <person name="Thines M."/>
            <person name="Win J."/>
            <person name="Zerillo M.M."/>
            <person name="Beakes G.W."/>
            <person name="Boore J.L."/>
            <person name="Busam D."/>
            <person name="Dumas B."/>
            <person name="Ferriera S."/>
            <person name="Fuerstenberg S.I."/>
            <person name="Gachon C.M."/>
            <person name="Gaulin E."/>
            <person name="Govers F."/>
            <person name="Grenville-Briggs L."/>
            <person name="Horner N."/>
            <person name="Hostetler J."/>
            <person name="Jiang R.H."/>
            <person name="Johnson J."/>
            <person name="Krajaejun T."/>
            <person name="Lin H."/>
            <person name="Meijer H.J."/>
            <person name="Moore B."/>
            <person name="Morris P."/>
            <person name="Phuntmart V."/>
            <person name="Puiu D."/>
            <person name="Shetty J."/>
            <person name="Stajich J.E."/>
            <person name="Tripathy S."/>
            <person name="Wawra S."/>
            <person name="van West P."/>
            <person name="Whitty B.R."/>
            <person name="Coutinho P.M."/>
            <person name="Henrissat B."/>
            <person name="Martin F."/>
            <person name="Thomas P.D."/>
            <person name="Tyler B.M."/>
            <person name="De Vries R.P."/>
            <person name="Kamoun S."/>
            <person name="Yandell M."/>
            <person name="Tisserat N."/>
            <person name="Buell C.R."/>
        </authorList>
    </citation>
    <scope>NUCLEOTIDE SEQUENCE</scope>
    <source>
        <strain evidence="4">DAOM:BR144</strain>
    </source>
</reference>
<feature type="region of interest" description="Disordered" evidence="1">
    <location>
        <begin position="1"/>
        <end position="20"/>
    </location>
</feature>
<dbReference type="EnsemblProtists" id="PYU1_T014907">
    <property type="protein sequence ID" value="PYU1_T014907"/>
    <property type="gene ID" value="PYU1_G014876"/>
</dbReference>
<evidence type="ECO:0000313" key="3">
    <source>
        <dbReference type="EnsemblProtists" id="PYU1_T014907"/>
    </source>
</evidence>
<feature type="transmembrane region" description="Helical" evidence="2">
    <location>
        <begin position="59"/>
        <end position="87"/>
    </location>
</feature>
<reference evidence="3" key="3">
    <citation type="submission" date="2015-02" db="UniProtKB">
        <authorList>
            <consortium name="EnsemblProtists"/>
        </authorList>
    </citation>
    <scope>IDENTIFICATION</scope>
    <source>
        <strain evidence="3">DAOM BR144</strain>
    </source>
</reference>
<dbReference type="VEuPathDB" id="FungiDB:PYU1_G014876"/>